<feature type="region of interest" description="Disordered" evidence="1">
    <location>
        <begin position="215"/>
        <end position="285"/>
    </location>
</feature>
<accession>A0A1X7UQL2</accession>
<name>A0A1X7UQL2_AMPQE</name>
<evidence type="ECO:0000256" key="1">
    <source>
        <dbReference type="SAM" id="MobiDB-lite"/>
    </source>
</evidence>
<evidence type="ECO:0000259" key="2">
    <source>
        <dbReference type="PROSITE" id="PS50017"/>
    </source>
</evidence>
<dbReference type="EnsemblMetazoa" id="Aqu2.1.30058_001">
    <property type="protein sequence ID" value="Aqu2.1.30058_001"/>
    <property type="gene ID" value="Aqu2.1.30058"/>
</dbReference>
<dbReference type="InterPro" id="IPR011029">
    <property type="entry name" value="DEATH-like_dom_sf"/>
</dbReference>
<protein>
    <recommendedName>
        <fullName evidence="2">Death domain-containing protein</fullName>
    </recommendedName>
</protein>
<dbReference type="PROSITE" id="PS50017">
    <property type="entry name" value="DEATH_DOMAIN"/>
    <property type="match status" value="1"/>
</dbReference>
<proteinExistence type="predicted"/>
<feature type="compositionally biased region" description="Polar residues" evidence="1">
    <location>
        <begin position="257"/>
        <end position="285"/>
    </location>
</feature>
<organism evidence="3">
    <name type="scientific">Amphimedon queenslandica</name>
    <name type="common">Sponge</name>
    <dbReference type="NCBI Taxonomy" id="400682"/>
    <lineage>
        <taxon>Eukaryota</taxon>
        <taxon>Metazoa</taxon>
        <taxon>Porifera</taxon>
        <taxon>Demospongiae</taxon>
        <taxon>Heteroscleromorpha</taxon>
        <taxon>Haplosclerida</taxon>
        <taxon>Niphatidae</taxon>
        <taxon>Amphimedon</taxon>
    </lineage>
</organism>
<dbReference type="InterPro" id="IPR000488">
    <property type="entry name" value="Death_dom"/>
</dbReference>
<feature type="compositionally biased region" description="Basic residues" evidence="1">
    <location>
        <begin position="233"/>
        <end position="247"/>
    </location>
</feature>
<feature type="domain" description="Death" evidence="2">
    <location>
        <begin position="307"/>
        <end position="378"/>
    </location>
</feature>
<sequence length="378" mass="41912">MKEGRYKYKQNISLSVAEHSERFREFSDKLERAITPSLKNVASKLSAKGLIAHSTKMEATSSTDARGTATKIVDELQEALDEHDDPESFVNEVCTALRNVREKRITDVVDKLQLAEHSKRFREFSDKLENAITPSLKNVASKLSAKGLIALSTKMEATSSTDARGTATKIVDELQGALDEHDDPESFVNEVCTALRNVREKRITDVVDKLEKEIQTSRQISEENGDDDEQRKGSKSKGKKPAKRQKRDSKESGAEYTGTTITSQVPTTISSAPPEPTITQTNPNELSTLGDVKKVLKALKKAMFGPANWRDLGLSLGLIVTTLDTIGKTNGDANDYLEKTIQKWLKKEDQVKETTWQILKEAVKSTGDKAAAERIPLH</sequence>
<dbReference type="InParanoid" id="A0A1X7UQL2"/>
<dbReference type="AlphaFoldDB" id="A0A1X7UQL2"/>
<dbReference type="GO" id="GO:0007165">
    <property type="term" value="P:signal transduction"/>
    <property type="evidence" value="ECO:0007669"/>
    <property type="project" value="InterPro"/>
</dbReference>
<reference evidence="3" key="1">
    <citation type="submission" date="2017-05" db="UniProtKB">
        <authorList>
            <consortium name="EnsemblMetazoa"/>
        </authorList>
    </citation>
    <scope>IDENTIFICATION</scope>
</reference>
<evidence type="ECO:0000313" key="3">
    <source>
        <dbReference type="EnsemblMetazoa" id="Aqu2.1.30058_001"/>
    </source>
</evidence>
<dbReference type="Gene3D" id="1.10.533.10">
    <property type="entry name" value="Death Domain, Fas"/>
    <property type="match status" value="1"/>
</dbReference>